<evidence type="ECO:0000256" key="6">
    <source>
        <dbReference type="ARBA" id="ARBA00022722"/>
    </source>
</evidence>
<feature type="domain" description="Reverse transcriptase" evidence="11">
    <location>
        <begin position="262"/>
        <end position="440"/>
    </location>
</feature>
<keyword evidence="13" id="KW-1185">Reference proteome</keyword>
<keyword evidence="8" id="KW-0378">Hydrolase</keyword>
<dbReference type="SUPFAM" id="SSF56672">
    <property type="entry name" value="DNA/RNA polymerases"/>
    <property type="match status" value="1"/>
</dbReference>
<reference evidence="14" key="1">
    <citation type="submission" date="2025-08" db="UniProtKB">
        <authorList>
            <consortium name="RefSeq"/>
        </authorList>
    </citation>
    <scope>IDENTIFICATION</scope>
</reference>
<evidence type="ECO:0000313" key="13">
    <source>
        <dbReference type="Proteomes" id="UP000504612"/>
    </source>
</evidence>
<dbReference type="GeneID" id="113417232"/>
<proteinExistence type="inferred from homology"/>
<dbReference type="InterPro" id="IPR036397">
    <property type="entry name" value="RNaseH_sf"/>
</dbReference>
<evidence type="ECO:0000259" key="12">
    <source>
        <dbReference type="PROSITE" id="PS50994"/>
    </source>
</evidence>
<accession>A0A6J1UK80</accession>
<dbReference type="InterPro" id="IPR000477">
    <property type="entry name" value="RT_dom"/>
</dbReference>
<evidence type="ECO:0000259" key="11">
    <source>
        <dbReference type="PROSITE" id="PS50878"/>
    </source>
</evidence>
<dbReference type="InterPro" id="IPR041588">
    <property type="entry name" value="Integrase_H2C2"/>
</dbReference>
<dbReference type="Gene3D" id="3.10.10.10">
    <property type="entry name" value="HIV Type 1 Reverse Transcriptase, subunit A, domain 1"/>
    <property type="match status" value="1"/>
</dbReference>
<keyword evidence="7" id="KW-0255">Endonuclease</keyword>
<dbReference type="SUPFAM" id="SSF50630">
    <property type="entry name" value="Acid proteases"/>
    <property type="match status" value="1"/>
</dbReference>
<evidence type="ECO:0000313" key="14">
    <source>
        <dbReference type="RefSeq" id="XP_026531297.1"/>
    </source>
</evidence>
<gene>
    <name evidence="14" type="primary">LOC113417232</name>
</gene>
<comment type="similarity">
    <text evidence="1">Belongs to the beta type-B retroviral polymerase family. HERV class-II K(HML-2) pol subfamily.</text>
</comment>
<dbReference type="PROSITE" id="PS50994">
    <property type="entry name" value="INTEGRASE"/>
    <property type="match status" value="1"/>
</dbReference>
<dbReference type="Proteomes" id="UP000504612">
    <property type="component" value="Unplaced"/>
</dbReference>
<dbReference type="Pfam" id="PF17917">
    <property type="entry name" value="RT_RNaseH"/>
    <property type="match status" value="1"/>
</dbReference>
<dbReference type="AlphaFoldDB" id="A0A6J1UK80"/>
<dbReference type="PANTHER" id="PTHR37984:SF12">
    <property type="entry name" value="RIBONUCLEASE H"/>
    <property type="match status" value="1"/>
</dbReference>
<dbReference type="GO" id="GO:0003676">
    <property type="term" value="F:nucleic acid binding"/>
    <property type="evidence" value="ECO:0007669"/>
    <property type="project" value="InterPro"/>
</dbReference>
<evidence type="ECO:0000256" key="4">
    <source>
        <dbReference type="ARBA" id="ARBA00022679"/>
    </source>
</evidence>
<evidence type="ECO:0000256" key="5">
    <source>
        <dbReference type="ARBA" id="ARBA00022695"/>
    </source>
</evidence>
<evidence type="ECO:0000256" key="8">
    <source>
        <dbReference type="ARBA" id="ARBA00022801"/>
    </source>
</evidence>
<dbReference type="Gene3D" id="2.40.70.10">
    <property type="entry name" value="Acid Proteases"/>
    <property type="match status" value="1"/>
</dbReference>
<evidence type="ECO:0000256" key="1">
    <source>
        <dbReference type="ARBA" id="ARBA00010879"/>
    </source>
</evidence>
<dbReference type="RefSeq" id="XP_026531297.1">
    <property type="nucleotide sequence ID" value="XM_026675512.1"/>
</dbReference>
<organism evidence="13 14">
    <name type="scientific">Notechis scutatus</name>
    <name type="common">mainland tiger snake</name>
    <dbReference type="NCBI Taxonomy" id="8663"/>
    <lineage>
        <taxon>Eukaryota</taxon>
        <taxon>Metazoa</taxon>
        <taxon>Chordata</taxon>
        <taxon>Craniata</taxon>
        <taxon>Vertebrata</taxon>
        <taxon>Euteleostomi</taxon>
        <taxon>Lepidosauria</taxon>
        <taxon>Squamata</taxon>
        <taxon>Bifurcata</taxon>
        <taxon>Unidentata</taxon>
        <taxon>Episquamata</taxon>
        <taxon>Toxicofera</taxon>
        <taxon>Serpentes</taxon>
        <taxon>Colubroidea</taxon>
        <taxon>Elapidae</taxon>
        <taxon>Hydrophiinae</taxon>
        <taxon>Notechis</taxon>
    </lineage>
</organism>
<dbReference type="InterPro" id="IPR041373">
    <property type="entry name" value="RT_RNaseH"/>
</dbReference>
<dbReference type="InterPro" id="IPR050951">
    <property type="entry name" value="Retrovirus_Pol_polyprotein"/>
</dbReference>
<feature type="domain" description="Integrase catalytic" evidence="12">
    <location>
        <begin position="725"/>
        <end position="826"/>
    </location>
</feature>
<dbReference type="Gene3D" id="3.30.420.10">
    <property type="entry name" value="Ribonuclease H-like superfamily/Ribonuclease H"/>
    <property type="match status" value="1"/>
</dbReference>
<dbReference type="CDD" id="cd01647">
    <property type="entry name" value="RT_LTR"/>
    <property type="match status" value="1"/>
</dbReference>
<evidence type="ECO:0000256" key="3">
    <source>
        <dbReference type="ARBA" id="ARBA00012493"/>
    </source>
</evidence>
<name>A0A6J1UK80_9SAUR</name>
<feature type="non-terminal residue" evidence="14">
    <location>
        <position position="826"/>
    </location>
</feature>
<evidence type="ECO:0000256" key="2">
    <source>
        <dbReference type="ARBA" id="ARBA00012180"/>
    </source>
</evidence>
<dbReference type="CDD" id="cd09274">
    <property type="entry name" value="RNase_HI_RT_Ty3"/>
    <property type="match status" value="1"/>
</dbReference>
<dbReference type="Gene3D" id="1.10.340.70">
    <property type="match status" value="1"/>
</dbReference>
<dbReference type="Pfam" id="PF17921">
    <property type="entry name" value="Integrase_H2C2"/>
    <property type="match status" value="1"/>
</dbReference>
<evidence type="ECO:0000256" key="7">
    <source>
        <dbReference type="ARBA" id="ARBA00022759"/>
    </source>
</evidence>
<keyword evidence="5" id="KW-0548">Nucleotidyltransferase</keyword>
<dbReference type="FunFam" id="3.10.20.370:FF:000001">
    <property type="entry name" value="Retrovirus-related Pol polyprotein from transposon 17.6-like protein"/>
    <property type="match status" value="1"/>
</dbReference>
<dbReference type="EC" id="2.7.7.49" evidence="3"/>
<evidence type="ECO:0000256" key="10">
    <source>
        <dbReference type="ARBA" id="ARBA00039658"/>
    </source>
</evidence>
<dbReference type="InterPro" id="IPR012337">
    <property type="entry name" value="RNaseH-like_sf"/>
</dbReference>
<dbReference type="Pfam" id="PF00665">
    <property type="entry name" value="rve"/>
    <property type="match status" value="1"/>
</dbReference>
<dbReference type="KEGG" id="nss:113417232"/>
<dbReference type="PROSITE" id="PS50878">
    <property type="entry name" value="RT_POL"/>
    <property type="match status" value="1"/>
</dbReference>
<keyword evidence="6" id="KW-0540">Nuclease</keyword>
<dbReference type="GO" id="GO:0003964">
    <property type="term" value="F:RNA-directed DNA polymerase activity"/>
    <property type="evidence" value="ECO:0007669"/>
    <property type="project" value="UniProtKB-KW"/>
</dbReference>
<evidence type="ECO:0000256" key="9">
    <source>
        <dbReference type="ARBA" id="ARBA00022918"/>
    </source>
</evidence>
<dbReference type="EC" id="3.1.26.4" evidence="2"/>
<feature type="non-terminal residue" evidence="14">
    <location>
        <position position="1"/>
    </location>
</feature>
<dbReference type="Gene3D" id="3.30.70.270">
    <property type="match status" value="2"/>
</dbReference>
<dbReference type="GO" id="GO:0004523">
    <property type="term" value="F:RNA-DNA hybrid ribonuclease activity"/>
    <property type="evidence" value="ECO:0007669"/>
    <property type="project" value="UniProtKB-EC"/>
</dbReference>
<dbReference type="InterPro" id="IPR043128">
    <property type="entry name" value="Rev_trsase/Diguanyl_cyclase"/>
</dbReference>
<sequence>RAVFLTHCGPAVFKMAKALAKPEDVKEMDWADLEPLLRNHYAPAVPILIRRDEFYRRNQRQDESISDFIAALRDLGGMCEFRDLDDVLRDKVYVEVSIEGEPCQMEVDSGSYLSMVAWKELKRLVPNIQKRGLENQKLIIKDYQGNRIPVIGTGQFEVTFKNRTAKLPLTIVDRNRPSLLGLQWFAPLGIEVTGINHTTEADWEQQLARDFQEVFDGTLGKYKGPPISFNLDPNIAPIRLKPRRVPFALRKKIDEQIDKLVKQGVLQPIDHARWETPIVTPVKPDGSVRICGDYKATLNCALQQSAYPVPVVQHLLHSLGGGKVFAKLDLAQAYQQLPVDEETAEAQTIVTHRGAFRCNRLQFGVSVAPGIFQSLMERLLRGIKGVVPYFDDVLVSAANQEELEGRLREVLEKFKGAGLKVKKEKCQLCTEQVEFLGYLLDRHGIHPTGSKVKAIKEAPTPKNKTELQAFLGLLNFYNNTKDLLTSDAVLIQYNETLPIAVTCDASPFGVGAVLSHTLPDGKEAPIAFFSRTLSKPERNYSQLDKEALAIVAAVKKFHEYLYGRRFTLITDHKPLLGILAGNKATPNILSPRMTRWSEFLAAYDYRLTHRPGKTISHADALKKGWPEKDNDEAFRTFRNRQTELSLQKGCLLWGDRVVIPEKLQGKVLKLLHEGHPGIVRTKALARSYAWWPGMDKEIEAWVAKCSRCQETRPNPPAAPILEWETPRGPWSRLHIDFAGPTKGNTFLITVDAYSNWLEVSNMKTTTTDAVTKVLNKLFATHGLPDVIVSDNGPQFTSLEFEKFLAERGIRHALTATAHPAANGRAE</sequence>
<dbReference type="Gene3D" id="3.10.20.370">
    <property type="match status" value="1"/>
</dbReference>
<dbReference type="FunFam" id="1.10.340.70:FF:000003">
    <property type="entry name" value="Protein CBG25708"/>
    <property type="match status" value="1"/>
</dbReference>
<dbReference type="InterPro" id="IPR021109">
    <property type="entry name" value="Peptidase_aspartic_dom_sf"/>
</dbReference>
<dbReference type="SUPFAM" id="SSF53098">
    <property type="entry name" value="Ribonuclease H-like"/>
    <property type="match status" value="1"/>
</dbReference>
<dbReference type="Pfam" id="PF00078">
    <property type="entry name" value="RVT_1"/>
    <property type="match status" value="1"/>
</dbReference>
<dbReference type="GO" id="GO:0015074">
    <property type="term" value="P:DNA integration"/>
    <property type="evidence" value="ECO:0007669"/>
    <property type="project" value="InterPro"/>
</dbReference>
<keyword evidence="4" id="KW-0808">Transferase</keyword>
<protein>
    <recommendedName>
        <fullName evidence="10">Gypsy retrotransposon integrase-like protein 1</fullName>
        <ecNumber evidence="3">2.7.7.49</ecNumber>
        <ecNumber evidence="2">3.1.26.4</ecNumber>
    </recommendedName>
</protein>
<dbReference type="InterPro" id="IPR043502">
    <property type="entry name" value="DNA/RNA_pol_sf"/>
</dbReference>
<dbReference type="PANTHER" id="PTHR37984">
    <property type="entry name" value="PROTEIN CBG26694"/>
    <property type="match status" value="1"/>
</dbReference>
<dbReference type="InterPro" id="IPR001584">
    <property type="entry name" value="Integrase_cat-core"/>
</dbReference>
<keyword evidence="9" id="KW-0695">RNA-directed DNA polymerase</keyword>